<gene>
    <name evidence="7" type="primary">recX_14</name>
    <name evidence="7" type="ORF">SDC9_48426</name>
</gene>
<dbReference type="AlphaFoldDB" id="A0A644WFC2"/>
<dbReference type="Pfam" id="PF02631">
    <property type="entry name" value="RecX_HTH2"/>
    <property type="match status" value="1"/>
</dbReference>
<evidence type="ECO:0000256" key="1">
    <source>
        <dbReference type="ARBA" id="ARBA00004496"/>
    </source>
</evidence>
<accession>A0A644WFC2</accession>
<dbReference type="InterPro" id="IPR036388">
    <property type="entry name" value="WH-like_DNA-bd_sf"/>
</dbReference>
<dbReference type="Pfam" id="PF21981">
    <property type="entry name" value="RecX_HTH3"/>
    <property type="match status" value="1"/>
</dbReference>
<feature type="domain" description="RecX second three-helical" evidence="5">
    <location>
        <begin position="57"/>
        <end position="98"/>
    </location>
</feature>
<dbReference type="PANTHER" id="PTHR33602:SF1">
    <property type="entry name" value="REGULATORY PROTEIN RECX FAMILY PROTEIN"/>
    <property type="match status" value="1"/>
</dbReference>
<dbReference type="GO" id="GO:0006282">
    <property type="term" value="P:regulation of DNA repair"/>
    <property type="evidence" value="ECO:0007669"/>
    <property type="project" value="InterPro"/>
</dbReference>
<dbReference type="PANTHER" id="PTHR33602">
    <property type="entry name" value="REGULATORY PROTEIN RECX FAMILY PROTEIN"/>
    <property type="match status" value="1"/>
</dbReference>
<dbReference type="GO" id="GO:0005737">
    <property type="term" value="C:cytoplasm"/>
    <property type="evidence" value="ECO:0007669"/>
    <property type="project" value="UniProtKB-SubCell"/>
</dbReference>
<dbReference type="Gene3D" id="1.10.10.10">
    <property type="entry name" value="Winged helix-like DNA-binding domain superfamily/Winged helix DNA-binding domain"/>
    <property type="match status" value="2"/>
</dbReference>
<evidence type="ECO:0000259" key="6">
    <source>
        <dbReference type="Pfam" id="PF21981"/>
    </source>
</evidence>
<evidence type="ECO:0000256" key="2">
    <source>
        <dbReference type="ARBA" id="ARBA00009695"/>
    </source>
</evidence>
<protein>
    <recommendedName>
        <fullName evidence="3">Regulatory protein RecX</fullName>
    </recommendedName>
</protein>
<evidence type="ECO:0000313" key="7">
    <source>
        <dbReference type="EMBL" id="MPM02181.1"/>
    </source>
</evidence>
<evidence type="ECO:0000259" key="5">
    <source>
        <dbReference type="Pfam" id="PF02631"/>
    </source>
</evidence>
<dbReference type="InterPro" id="IPR053924">
    <property type="entry name" value="RecX_HTH_2nd"/>
</dbReference>
<organism evidence="7">
    <name type="scientific">bioreactor metagenome</name>
    <dbReference type="NCBI Taxonomy" id="1076179"/>
    <lineage>
        <taxon>unclassified sequences</taxon>
        <taxon>metagenomes</taxon>
        <taxon>ecological metagenomes</taxon>
    </lineage>
</organism>
<comment type="caution">
    <text evidence="7">The sequence shown here is derived from an EMBL/GenBank/DDBJ whole genome shotgun (WGS) entry which is preliminary data.</text>
</comment>
<keyword evidence="4" id="KW-0963">Cytoplasm</keyword>
<sequence length="151" mass="18357">MKHNSLTYEEALYKSAAYCSQSEHCISELKNKLAQWNVTESDQLKIIRYLKEEKYLDEKRFAFAYVKDKFRYNKWGKIKIRLELHQKRIEKELIEVALETIDPEEYEEMIIRLAKEKEKKLTYRNEYERKGKLYRFLAGKGFEMDVISRLL</sequence>
<dbReference type="EMBL" id="VSSQ01000850">
    <property type="protein sequence ID" value="MPM02181.1"/>
    <property type="molecule type" value="Genomic_DNA"/>
</dbReference>
<reference evidence="7" key="1">
    <citation type="submission" date="2019-08" db="EMBL/GenBank/DDBJ databases">
        <authorList>
            <person name="Kucharzyk K."/>
            <person name="Murdoch R.W."/>
            <person name="Higgins S."/>
            <person name="Loffler F."/>
        </authorList>
    </citation>
    <scope>NUCLEOTIDE SEQUENCE</scope>
</reference>
<name>A0A644WFC2_9ZZZZ</name>
<proteinExistence type="inferred from homology"/>
<dbReference type="InterPro" id="IPR003783">
    <property type="entry name" value="Regulatory_RecX"/>
</dbReference>
<comment type="similarity">
    <text evidence="2">Belongs to the RecX family.</text>
</comment>
<feature type="domain" description="RecX third three-helical" evidence="6">
    <location>
        <begin position="105"/>
        <end position="151"/>
    </location>
</feature>
<evidence type="ECO:0000256" key="4">
    <source>
        <dbReference type="ARBA" id="ARBA00022490"/>
    </source>
</evidence>
<evidence type="ECO:0000256" key="3">
    <source>
        <dbReference type="ARBA" id="ARBA00018111"/>
    </source>
</evidence>
<comment type="subcellular location">
    <subcellularLocation>
        <location evidence="1">Cytoplasm</location>
    </subcellularLocation>
</comment>
<dbReference type="InterPro" id="IPR053925">
    <property type="entry name" value="RecX_HTH_3rd"/>
</dbReference>